<feature type="non-terminal residue" evidence="1">
    <location>
        <position position="44"/>
    </location>
</feature>
<gene>
    <name evidence="1" type="ORF">AVDCRST_MAG96-3873</name>
</gene>
<name>A0A6J4TYB7_9BACT</name>
<reference evidence="1" key="1">
    <citation type="submission" date="2020-02" db="EMBL/GenBank/DDBJ databases">
        <authorList>
            <person name="Meier V. D."/>
        </authorList>
    </citation>
    <scope>NUCLEOTIDE SEQUENCE</scope>
    <source>
        <strain evidence="1">AVDCRST_MAG96</strain>
    </source>
</reference>
<dbReference type="Gene3D" id="3.40.50.720">
    <property type="entry name" value="NAD(P)-binding Rossmann-like Domain"/>
    <property type="match status" value="1"/>
</dbReference>
<dbReference type="AlphaFoldDB" id="A0A6J4TYB7"/>
<dbReference type="SUPFAM" id="SSF51735">
    <property type="entry name" value="NAD(P)-binding Rossmann-fold domains"/>
    <property type="match status" value="1"/>
</dbReference>
<dbReference type="EMBL" id="CADCVN010001513">
    <property type="protein sequence ID" value="CAA9535522.1"/>
    <property type="molecule type" value="Genomic_DNA"/>
</dbReference>
<dbReference type="PANTHER" id="PTHR47129:SF1">
    <property type="entry name" value="NMRA-LIKE DOMAIN-CONTAINING PROTEIN"/>
    <property type="match status" value="1"/>
</dbReference>
<dbReference type="InterPro" id="IPR036291">
    <property type="entry name" value="NAD(P)-bd_dom_sf"/>
</dbReference>
<evidence type="ECO:0000313" key="1">
    <source>
        <dbReference type="EMBL" id="CAA9535522.1"/>
    </source>
</evidence>
<sequence length="44" mass="4829">MLEAFKGADKLLLVSGTDLLHRGKQHLNVVNAAKEVGVKHILYT</sequence>
<dbReference type="PANTHER" id="PTHR47129">
    <property type="entry name" value="QUINONE OXIDOREDUCTASE 2"/>
    <property type="match status" value="1"/>
</dbReference>
<organism evidence="1">
    <name type="scientific">uncultured Segetibacter sp</name>
    <dbReference type="NCBI Taxonomy" id="481133"/>
    <lineage>
        <taxon>Bacteria</taxon>
        <taxon>Pseudomonadati</taxon>
        <taxon>Bacteroidota</taxon>
        <taxon>Chitinophagia</taxon>
        <taxon>Chitinophagales</taxon>
        <taxon>Chitinophagaceae</taxon>
        <taxon>Segetibacter</taxon>
        <taxon>environmental samples</taxon>
    </lineage>
</organism>
<accession>A0A6J4TYB7</accession>
<proteinExistence type="predicted"/>
<dbReference type="InterPro" id="IPR052718">
    <property type="entry name" value="NmrA-type_oxidoreductase"/>
</dbReference>
<protein>
    <submittedName>
        <fullName evidence="1">NADPH:quinone oxidoreductase 2</fullName>
    </submittedName>
</protein>